<dbReference type="Gene3D" id="3.40.630.30">
    <property type="match status" value="1"/>
</dbReference>
<feature type="domain" description="N-acetyltransferase" evidence="1">
    <location>
        <begin position="30"/>
        <end position="192"/>
    </location>
</feature>
<accession>A0ABQ0BYB9</accession>
<dbReference type="PROSITE" id="PS51186">
    <property type="entry name" value="GNAT"/>
    <property type="match status" value="1"/>
</dbReference>
<reference evidence="2 3" key="1">
    <citation type="submission" date="2024-04" db="EMBL/GenBank/DDBJ databases">
        <title>Defined microbial consortia suppress multidrug-resistant proinflammatory Enterobacteriaceae via ecological control.</title>
        <authorList>
            <person name="Furuichi M."/>
            <person name="Kawaguchi T."/>
            <person name="Pust M."/>
            <person name="Yasuma K."/>
            <person name="Plichta D."/>
            <person name="Hasegawa N."/>
            <person name="Ohya T."/>
            <person name="Bhattarai S."/>
            <person name="Sasajima S."/>
            <person name="Aoto Y."/>
            <person name="Tuganbaev T."/>
            <person name="Yaginuma M."/>
            <person name="Ueda M."/>
            <person name="Okahashi N."/>
            <person name="Amafuji K."/>
            <person name="Kiridooshi Y."/>
            <person name="Sugita K."/>
            <person name="Strazar M."/>
            <person name="Skelly A."/>
            <person name="Suda W."/>
            <person name="Hattori M."/>
            <person name="Nakamoto N."/>
            <person name="Caballero S."/>
            <person name="Norman J."/>
            <person name="Olle B."/>
            <person name="Tanoue T."/>
            <person name="Arita M."/>
            <person name="Bucci V."/>
            <person name="Atarashi K."/>
            <person name="Xavier R."/>
            <person name="Honda K."/>
        </authorList>
    </citation>
    <scope>NUCLEOTIDE SEQUENCE [LARGE SCALE GENOMIC DNA]</scope>
    <source>
        <strain evidence="3">k34-0107-D12</strain>
    </source>
</reference>
<proteinExistence type="predicted"/>
<dbReference type="EMBL" id="BAABZQ010000001">
    <property type="protein sequence ID" value="GAA6501538.1"/>
    <property type="molecule type" value="Genomic_DNA"/>
</dbReference>
<dbReference type="Pfam" id="PF00583">
    <property type="entry name" value="Acetyltransf_1"/>
    <property type="match status" value="1"/>
</dbReference>
<sequence length="196" mass="22503">MERNQEIRYTEIEKTDAYIYDKVEMKVRVEEIYEVVIKDLDGISFIKRAVAPYIKDFSGHANYKRWNQQFDLSNWHFFMAFDGEKPVGGAVLCCNSAELHMLEGREDLGILWDIRVDSAYKRRGVGGKLFDMVMKKAKGLGLCQLKIECQNNNVPAAAFYFKQGAHLGAVNRYAYYGDADEEVQFLLYLNIEAAGV</sequence>
<dbReference type="InterPro" id="IPR000182">
    <property type="entry name" value="GNAT_dom"/>
</dbReference>
<dbReference type="Proteomes" id="UP001600941">
    <property type="component" value="Unassembled WGS sequence"/>
</dbReference>
<protein>
    <recommendedName>
        <fullName evidence="1">N-acetyltransferase domain-containing protein</fullName>
    </recommendedName>
</protein>
<organism evidence="2 3">
    <name type="scientific">Blautia parvula</name>
    <dbReference type="NCBI Taxonomy" id="2877527"/>
    <lineage>
        <taxon>Bacteria</taxon>
        <taxon>Bacillati</taxon>
        <taxon>Bacillota</taxon>
        <taxon>Clostridia</taxon>
        <taxon>Lachnospirales</taxon>
        <taxon>Lachnospiraceae</taxon>
        <taxon>Blautia</taxon>
    </lineage>
</organism>
<keyword evidence="3" id="KW-1185">Reference proteome</keyword>
<comment type="caution">
    <text evidence="2">The sequence shown here is derived from an EMBL/GenBank/DDBJ whole genome shotgun (WGS) entry which is preliminary data.</text>
</comment>
<evidence type="ECO:0000259" key="1">
    <source>
        <dbReference type="PROSITE" id="PS51186"/>
    </source>
</evidence>
<dbReference type="RefSeq" id="WP_033143002.1">
    <property type="nucleotide sequence ID" value="NZ_BAABZQ010000001.1"/>
</dbReference>
<dbReference type="InterPro" id="IPR016181">
    <property type="entry name" value="Acyl_CoA_acyltransferase"/>
</dbReference>
<evidence type="ECO:0000313" key="3">
    <source>
        <dbReference type="Proteomes" id="UP001600941"/>
    </source>
</evidence>
<name>A0ABQ0BYB9_9FIRM</name>
<evidence type="ECO:0000313" key="2">
    <source>
        <dbReference type="EMBL" id="GAA6501538.1"/>
    </source>
</evidence>
<dbReference type="SUPFAM" id="SSF55729">
    <property type="entry name" value="Acyl-CoA N-acyltransferases (Nat)"/>
    <property type="match status" value="1"/>
</dbReference>
<gene>
    <name evidence="2" type="ORF">K340107D12_43540</name>
</gene>